<gene>
    <name evidence="7" type="ORF">CBI38_05885</name>
</gene>
<dbReference type="SUPFAM" id="SSF55931">
    <property type="entry name" value="Glutamine synthetase/guanido kinase"/>
    <property type="match status" value="1"/>
</dbReference>
<accession>A0A2S2BRB9</accession>
<dbReference type="NCBIfam" id="TIGR02050">
    <property type="entry name" value="gshA_cyan_rel"/>
    <property type="match status" value="1"/>
</dbReference>
<dbReference type="InterPro" id="IPR011793">
    <property type="entry name" value="YbdK"/>
</dbReference>
<evidence type="ECO:0000256" key="1">
    <source>
        <dbReference type="ARBA" id="ARBA00022598"/>
    </source>
</evidence>
<dbReference type="EMBL" id="CP021354">
    <property type="protein sequence ID" value="AWK71177.1"/>
    <property type="molecule type" value="Genomic_DNA"/>
</dbReference>
<name>A0A2S2BRB9_9NOCA</name>
<dbReference type="GO" id="GO:0042398">
    <property type="term" value="P:modified amino acid biosynthetic process"/>
    <property type="evidence" value="ECO:0007669"/>
    <property type="project" value="InterPro"/>
</dbReference>
<comment type="catalytic activity">
    <reaction evidence="4 5">
        <text>L-cysteine + L-glutamate + ATP = gamma-L-glutamyl-L-cysteine + ADP + phosphate + H(+)</text>
        <dbReference type="Rhea" id="RHEA:13285"/>
        <dbReference type="ChEBI" id="CHEBI:15378"/>
        <dbReference type="ChEBI" id="CHEBI:29985"/>
        <dbReference type="ChEBI" id="CHEBI:30616"/>
        <dbReference type="ChEBI" id="CHEBI:35235"/>
        <dbReference type="ChEBI" id="CHEBI:43474"/>
        <dbReference type="ChEBI" id="CHEBI:58173"/>
        <dbReference type="ChEBI" id="CHEBI:456216"/>
        <dbReference type="EC" id="6.3.2.2"/>
    </reaction>
</comment>
<dbReference type="RefSeq" id="WP_109327175.1">
    <property type="nucleotide sequence ID" value="NZ_CP021354.1"/>
</dbReference>
<evidence type="ECO:0000256" key="6">
    <source>
        <dbReference type="SAM" id="MobiDB-lite"/>
    </source>
</evidence>
<dbReference type="GO" id="GO:0004357">
    <property type="term" value="F:glutamate-cysteine ligase activity"/>
    <property type="evidence" value="ECO:0007669"/>
    <property type="project" value="UniProtKB-EC"/>
</dbReference>
<evidence type="ECO:0000313" key="8">
    <source>
        <dbReference type="Proteomes" id="UP000245711"/>
    </source>
</evidence>
<dbReference type="OrthoDB" id="9803842at2"/>
<dbReference type="InterPro" id="IPR014746">
    <property type="entry name" value="Gln_synth/guanido_kin_cat_dom"/>
</dbReference>
<dbReference type="EC" id="6.3.2.2" evidence="5"/>
<dbReference type="PANTHER" id="PTHR36510:SF1">
    <property type="entry name" value="GLUTAMATE--CYSTEINE LIGASE 2-RELATED"/>
    <property type="match status" value="1"/>
</dbReference>
<organism evidence="7 8">
    <name type="scientific">Rhodococcus oxybenzonivorans</name>
    <dbReference type="NCBI Taxonomy" id="1990687"/>
    <lineage>
        <taxon>Bacteria</taxon>
        <taxon>Bacillati</taxon>
        <taxon>Actinomycetota</taxon>
        <taxon>Actinomycetes</taxon>
        <taxon>Mycobacteriales</taxon>
        <taxon>Nocardiaceae</taxon>
        <taxon>Rhodococcus</taxon>
    </lineage>
</organism>
<dbReference type="PANTHER" id="PTHR36510">
    <property type="entry name" value="GLUTAMATE--CYSTEINE LIGASE 2-RELATED"/>
    <property type="match status" value="1"/>
</dbReference>
<evidence type="ECO:0000256" key="4">
    <source>
        <dbReference type="ARBA" id="ARBA00048819"/>
    </source>
</evidence>
<dbReference type="AlphaFoldDB" id="A0A2S2BRB9"/>
<comment type="similarity">
    <text evidence="5">Belongs to the glutamate--cysteine ligase type 2 family. YbdK subfamily.</text>
</comment>
<dbReference type="HAMAP" id="MF_01609">
    <property type="entry name" value="Glu_cys_ligase_2"/>
    <property type="match status" value="1"/>
</dbReference>
<dbReference type="KEGG" id="roz:CBI38_05885"/>
<dbReference type="InterPro" id="IPR050141">
    <property type="entry name" value="GCL_type2/YbdK_subfam"/>
</dbReference>
<feature type="region of interest" description="Disordered" evidence="6">
    <location>
        <begin position="1"/>
        <end position="21"/>
    </location>
</feature>
<reference evidence="7 8" key="1">
    <citation type="submission" date="2017-05" db="EMBL/GenBank/DDBJ databases">
        <title>Isolation of Rhodococcus sp. S2-17 biodegrading of BP-3.</title>
        <authorList>
            <person name="Lee Y."/>
            <person name="Kim K.H."/>
            <person name="Chun B.H."/>
            <person name="Jung H.S."/>
            <person name="Jeon C.O."/>
        </authorList>
    </citation>
    <scope>NUCLEOTIDE SEQUENCE [LARGE SCALE GENOMIC DNA]</scope>
    <source>
        <strain evidence="7 8">S2-17</strain>
    </source>
</reference>
<keyword evidence="2 5" id="KW-0547">Nucleotide-binding</keyword>
<dbReference type="Proteomes" id="UP000245711">
    <property type="component" value="Chromosome"/>
</dbReference>
<evidence type="ECO:0000313" key="7">
    <source>
        <dbReference type="EMBL" id="AWK71177.1"/>
    </source>
</evidence>
<comment type="function">
    <text evidence="5">ATP-dependent carboxylate-amine ligase which exhibits weak glutamate--cysteine ligase activity.</text>
</comment>
<keyword evidence="8" id="KW-1185">Reference proteome</keyword>
<dbReference type="GO" id="GO:0005524">
    <property type="term" value="F:ATP binding"/>
    <property type="evidence" value="ECO:0007669"/>
    <property type="project" value="UniProtKB-KW"/>
</dbReference>
<keyword evidence="3 5" id="KW-0067">ATP-binding</keyword>
<sequence>MSLRPLDSARSDVPGSSRGPSVGVEEEFFLVDASTNRMLACNREVVDSARSLGGTLDLELKTSQVETNTPVCRGMRQLYDQIAGARSVAAAAATQHGAALLSTGVPPVCGEFSTVTDVPRYQRMAERYGSLVSEHEVCGCHVHVAISDRETAVQVCNYLRLWLPTLLALTANSPIHRGRDTGFASWRAVLGGRWACSWAPPYFTSADHYDSVVGVMIESGGILDEAMVYWDVRPSAHLPTVEVRVSDVPGTVDETVVVATLIRALVAAAERSVHAGRLALPVAPEVLRAAYLRAAREGVSGQLLDITSSRLTSPARQLSSLIRHVQTELDEFGERSRVEKMMKKILSQGNGATRQREAFSRRQDAADVVSVAARCTLAGSWPAAIREHDTVH</sequence>
<dbReference type="NCBIfam" id="NF010041">
    <property type="entry name" value="PRK13517.1-1"/>
    <property type="match status" value="1"/>
</dbReference>
<protein>
    <recommendedName>
        <fullName evidence="5">Putative glutamate--cysteine ligase 2</fullName>
        <ecNumber evidence="5">6.3.2.2</ecNumber>
    </recommendedName>
    <alternativeName>
        <fullName evidence="5">Gamma-glutamylcysteine synthetase 2</fullName>
        <shortName evidence="5">GCS 2</shortName>
        <shortName evidence="5">Gamma-GCS 2</shortName>
    </alternativeName>
</protein>
<evidence type="ECO:0000256" key="5">
    <source>
        <dbReference type="HAMAP-Rule" id="MF_01609"/>
    </source>
</evidence>
<proteinExistence type="inferred from homology"/>
<dbReference type="InterPro" id="IPR006336">
    <property type="entry name" value="GCS2"/>
</dbReference>
<evidence type="ECO:0000256" key="2">
    <source>
        <dbReference type="ARBA" id="ARBA00022741"/>
    </source>
</evidence>
<keyword evidence="1 5" id="KW-0436">Ligase</keyword>
<evidence type="ECO:0000256" key="3">
    <source>
        <dbReference type="ARBA" id="ARBA00022840"/>
    </source>
</evidence>
<dbReference type="Gene3D" id="3.30.590.20">
    <property type="match status" value="1"/>
</dbReference>
<dbReference type="Pfam" id="PF04107">
    <property type="entry name" value="GCS2"/>
    <property type="match status" value="1"/>
</dbReference>